<organism evidence="2 3">
    <name type="scientific">Treponema pedis</name>
    <dbReference type="NCBI Taxonomy" id="409322"/>
    <lineage>
        <taxon>Bacteria</taxon>
        <taxon>Pseudomonadati</taxon>
        <taxon>Spirochaetota</taxon>
        <taxon>Spirochaetia</taxon>
        <taxon>Spirochaetales</taxon>
        <taxon>Treponemataceae</taxon>
        <taxon>Treponema</taxon>
    </lineage>
</organism>
<proteinExistence type="predicted"/>
<dbReference type="RefSeq" id="WP_024467924.1">
    <property type="nucleotide sequence ID" value="NZ_CP045670.1"/>
</dbReference>
<gene>
    <name evidence="2" type="ORF">IFE08_05135</name>
</gene>
<name>A0A7S6WR20_9SPIR</name>
<dbReference type="AlphaFoldDB" id="A0A7S6WR20"/>
<evidence type="ECO:0000313" key="2">
    <source>
        <dbReference type="EMBL" id="QOW61758.1"/>
    </source>
</evidence>
<feature type="domain" description="GerMN" evidence="1">
    <location>
        <begin position="50"/>
        <end position="144"/>
    </location>
</feature>
<dbReference type="InterPro" id="IPR019606">
    <property type="entry name" value="GerMN"/>
</dbReference>
<dbReference type="EMBL" id="CP061839">
    <property type="protein sequence ID" value="QOW61758.1"/>
    <property type="molecule type" value="Genomic_DNA"/>
</dbReference>
<accession>A0A7S6WR20</accession>
<protein>
    <submittedName>
        <fullName evidence="2">GerMN domain-containing protein</fullName>
    </submittedName>
</protein>
<evidence type="ECO:0000259" key="1">
    <source>
        <dbReference type="Pfam" id="PF10646"/>
    </source>
</evidence>
<dbReference type="Proteomes" id="UP000593915">
    <property type="component" value="Chromosome"/>
</dbReference>
<dbReference type="Pfam" id="PF10646">
    <property type="entry name" value="Germane"/>
    <property type="match status" value="1"/>
</dbReference>
<sequence>MDYIKTKIIAGGLLFVIVLIALFSVLNNKYERYVMFFKNSVNSKIETEIRYIPPQDIEPMEVYFFKELMLGPVNHDRYSFFNRESKLLSCFVRNGTLYVDFPASFMEVICEGFDSEEIKNLLAKNIFLNCKNLKSVYIAVEGVQIYDLLKNNAEI</sequence>
<evidence type="ECO:0000313" key="3">
    <source>
        <dbReference type="Proteomes" id="UP000593915"/>
    </source>
</evidence>
<reference evidence="2 3" key="1">
    <citation type="submission" date="2020-09" db="EMBL/GenBank/DDBJ databases">
        <title>Characterization of Treponema spp. from bovine digital dermatitis in Korea.</title>
        <authorList>
            <person name="Espiritu H.M."/>
            <person name="Cho Y.I."/>
            <person name="Mamuad L."/>
        </authorList>
    </citation>
    <scope>NUCLEOTIDE SEQUENCE [LARGE SCALE GENOMIC DNA]</scope>
    <source>
        <strain evidence="2 3">KS1</strain>
    </source>
</reference>